<evidence type="ECO:0000256" key="7">
    <source>
        <dbReference type="RuleBase" id="RU367151"/>
    </source>
</evidence>
<dbReference type="GO" id="GO:0000719">
    <property type="term" value="P:photoreactive repair"/>
    <property type="evidence" value="ECO:0007669"/>
    <property type="project" value="TreeGrafter"/>
</dbReference>
<keyword evidence="9" id="KW-0456">Lyase</keyword>
<feature type="binding site" evidence="6">
    <location>
        <begin position="372"/>
        <end position="374"/>
    </location>
    <ligand>
        <name>FAD</name>
        <dbReference type="ChEBI" id="CHEBI:57692"/>
    </ligand>
</feature>
<dbReference type="PROSITE" id="PS51645">
    <property type="entry name" value="PHR_CRY_ALPHA_BETA"/>
    <property type="match status" value="1"/>
</dbReference>
<evidence type="ECO:0000313" key="9">
    <source>
        <dbReference type="EMBL" id="EGA65836.1"/>
    </source>
</evidence>
<evidence type="ECO:0000256" key="1">
    <source>
        <dbReference type="ARBA" id="ARBA00005862"/>
    </source>
</evidence>
<sequence>MSKVIGLYWFTNDLRVHDNPLLSKAAAEVDQLICLYCYPSVSPYLARYSQQAKWSEPKLQFLDASLHCLNLSLNALNQRLLVVDSHPYHAIKDLVYGLGVSHLYVDAVAGCDEQSIIDSLKAEFDALDVAQKEVRTLFTLEQLPFELSALPDTFTQFRKQVEPLVVPLPISWVKRLPSLPDTLSLPGISLTHHGGSALFEGGEQAGLAHCRRYFSSACPSEYKETRNALDGLDYSTKFSPWLAHGCLSAKTIYAMLKRYERLNGANESTYWIYFELLWREYFYWYARRYRQKLFRFGGIRNQPPLTSFYAHRFQQWKNGQTPFAIVNACMHQLNQTGYMSNRGRQLVASCLIHELGLDWRYGAAYFESQLIDYDVASNWGNWQYLAGVGADPRGSRQFNLEKQTQMYDPYQEFIDRWQGRCDASPLDSVDMVDWPVLTGRRDPSAVGKP</sequence>
<dbReference type="InterPro" id="IPR036134">
    <property type="entry name" value="Crypto/Photolyase_FAD-like_sf"/>
</dbReference>
<proteinExistence type="inferred from homology"/>
<feature type="binding site" evidence="6">
    <location>
        <begin position="275"/>
        <end position="283"/>
    </location>
    <ligand>
        <name>FAD</name>
        <dbReference type="ChEBI" id="CHEBI:57692"/>
    </ligand>
</feature>
<keyword evidence="3 6" id="KW-0285">Flavoprotein</keyword>
<dbReference type="PRINTS" id="PR00147">
    <property type="entry name" value="DNAPHOTLYASE"/>
</dbReference>
<dbReference type="GO" id="GO:0003677">
    <property type="term" value="F:DNA binding"/>
    <property type="evidence" value="ECO:0007669"/>
    <property type="project" value="TreeGrafter"/>
</dbReference>
<comment type="cofactor">
    <cofactor evidence="6 7">
        <name>FAD</name>
        <dbReference type="ChEBI" id="CHEBI:57692"/>
    </cofactor>
    <text evidence="6 7">Binds 1 FAD per subunit.</text>
</comment>
<dbReference type="Proteomes" id="UP000004371">
    <property type="component" value="Unassembled WGS sequence"/>
</dbReference>
<dbReference type="EMBL" id="AEVS01000059">
    <property type="protein sequence ID" value="EGA65836.1"/>
    <property type="molecule type" value="Genomic_DNA"/>
</dbReference>
<dbReference type="STRING" id="945543.VIBR0546_10354"/>
<reference evidence="9 10" key="1">
    <citation type="journal article" date="2012" name="Int. J. Syst. Evol. Microbiol.">
        <title>Vibrio caribbeanicus sp. nov., isolated from the marine sponge Scleritoderma cyanea.</title>
        <authorList>
            <person name="Hoffmann M."/>
            <person name="Monday S.R."/>
            <person name="Allard M.W."/>
            <person name="Strain E.A."/>
            <person name="Whittaker P."/>
            <person name="Naum M."/>
            <person name="McCarthy P.J."/>
            <person name="Lopez J.V."/>
            <person name="Fischer M."/>
            <person name="Brown E.W."/>
        </authorList>
    </citation>
    <scope>NUCLEOTIDE SEQUENCE [LARGE SCALE GENOMIC DNA]</scope>
    <source>
        <strain evidence="9 10">LMG 20546</strain>
    </source>
</reference>
<dbReference type="InterPro" id="IPR006050">
    <property type="entry name" value="DNA_photolyase_N"/>
</dbReference>
<keyword evidence="4 6" id="KW-0274">FAD</keyword>
<comment type="cofactor">
    <cofactor evidence="7">
        <name>(6R)-5,10-methylene-5,6,7,8-tetrahydrofolate</name>
        <dbReference type="ChEBI" id="CHEBI:15636"/>
    </cofactor>
    <text evidence="7">Binds 1 5,10-methenyltetrahydrofolate (MTHF) per subunit.</text>
</comment>
<feature type="binding site" evidence="6">
    <location>
        <position position="222"/>
    </location>
    <ligand>
        <name>FAD</name>
        <dbReference type="ChEBI" id="CHEBI:57692"/>
    </ligand>
</feature>
<comment type="similarity">
    <text evidence="1 7">Belongs to the DNA photolyase class-1 family.</text>
</comment>
<dbReference type="eggNOG" id="COG0415">
    <property type="taxonomic scope" value="Bacteria"/>
</dbReference>
<dbReference type="InterPro" id="IPR014133">
    <property type="entry name" value="Cry_DASH"/>
</dbReference>
<dbReference type="Gene3D" id="1.10.579.10">
    <property type="entry name" value="DNA Cyclobutane Dipyrimidine Photolyase, subunit A, domain 3"/>
    <property type="match status" value="1"/>
</dbReference>
<dbReference type="OrthoDB" id="9772484at2"/>
<keyword evidence="5 7" id="KW-0157">Chromophore</keyword>
<dbReference type="Gene3D" id="3.40.50.620">
    <property type="entry name" value="HUPs"/>
    <property type="match status" value="1"/>
</dbReference>
<gene>
    <name evidence="9" type="ORF">VIBR0546_10354</name>
</gene>
<dbReference type="NCBIfam" id="TIGR02765">
    <property type="entry name" value="crypto_DASH"/>
    <property type="match status" value="1"/>
</dbReference>
<dbReference type="SUPFAM" id="SSF52425">
    <property type="entry name" value="Cryptochrome/photolyase, N-terminal domain"/>
    <property type="match status" value="1"/>
</dbReference>
<dbReference type="InterPro" id="IPR005101">
    <property type="entry name" value="Cryptochr/Photolyase_FAD-bd"/>
</dbReference>
<evidence type="ECO:0000256" key="5">
    <source>
        <dbReference type="ARBA" id="ARBA00022991"/>
    </source>
</evidence>
<dbReference type="SUPFAM" id="SSF48173">
    <property type="entry name" value="Cryptochrome/photolyase FAD-binding domain"/>
    <property type="match status" value="1"/>
</dbReference>
<evidence type="ECO:0000256" key="3">
    <source>
        <dbReference type="ARBA" id="ARBA00022630"/>
    </source>
</evidence>
<dbReference type="RefSeq" id="WP_006879309.1">
    <property type="nucleotide sequence ID" value="NZ_AEVS01000059.1"/>
</dbReference>
<dbReference type="Gene3D" id="1.25.40.80">
    <property type="match status" value="1"/>
</dbReference>
<dbReference type="InterPro" id="IPR002081">
    <property type="entry name" value="Cryptochrome/DNA_photolyase_1"/>
</dbReference>
<feature type="binding site" evidence="6">
    <location>
        <begin position="235"/>
        <end position="239"/>
    </location>
    <ligand>
        <name>FAD</name>
        <dbReference type="ChEBI" id="CHEBI:57692"/>
    </ligand>
</feature>
<dbReference type="Pfam" id="PF03441">
    <property type="entry name" value="FAD_binding_7"/>
    <property type="match status" value="1"/>
</dbReference>
<evidence type="ECO:0000259" key="8">
    <source>
        <dbReference type="PROSITE" id="PS51645"/>
    </source>
</evidence>
<comment type="function">
    <text evidence="7">May have a photoreceptor function.</text>
</comment>
<accession>E8LU00</accession>
<dbReference type="GO" id="GO:0003913">
    <property type="term" value="F:DNA photolyase activity"/>
    <property type="evidence" value="ECO:0007669"/>
    <property type="project" value="InterPro"/>
</dbReference>
<feature type="domain" description="Photolyase/cryptochrome alpha/beta" evidence="8">
    <location>
        <begin position="4"/>
        <end position="137"/>
    </location>
</feature>
<dbReference type="GO" id="GO:0071949">
    <property type="term" value="F:FAD binding"/>
    <property type="evidence" value="ECO:0007669"/>
    <property type="project" value="TreeGrafter"/>
</dbReference>
<dbReference type="PANTHER" id="PTHR11455:SF22">
    <property type="entry name" value="CRYPTOCHROME DASH"/>
    <property type="match status" value="1"/>
</dbReference>
<comment type="caution">
    <text evidence="9">The sequence shown here is derived from an EMBL/GenBank/DDBJ whole genome shotgun (WGS) entry which is preliminary data.</text>
</comment>
<dbReference type="InterPro" id="IPR014729">
    <property type="entry name" value="Rossmann-like_a/b/a_fold"/>
</dbReference>
<protein>
    <recommendedName>
        <fullName evidence="2 7">Cryptochrome DASH</fullName>
    </recommendedName>
</protein>
<evidence type="ECO:0000313" key="10">
    <source>
        <dbReference type="Proteomes" id="UP000004371"/>
    </source>
</evidence>
<evidence type="ECO:0000256" key="6">
    <source>
        <dbReference type="PIRSR" id="PIRSR602081-1"/>
    </source>
</evidence>
<dbReference type="AlphaFoldDB" id="E8LU00"/>
<dbReference type="PANTHER" id="PTHR11455">
    <property type="entry name" value="CRYPTOCHROME"/>
    <property type="match status" value="1"/>
</dbReference>
<keyword evidence="10" id="KW-1185">Reference proteome</keyword>
<name>E8LU00_9VIBR</name>
<organism evidence="9 10">
    <name type="scientific">Vibrio brasiliensis LMG 20546</name>
    <dbReference type="NCBI Taxonomy" id="945543"/>
    <lineage>
        <taxon>Bacteria</taxon>
        <taxon>Pseudomonadati</taxon>
        <taxon>Pseudomonadota</taxon>
        <taxon>Gammaproteobacteria</taxon>
        <taxon>Vibrionales</taxon>
        <taxon>Vibrionaceae</taxon>
        <taxon>Vibrio</taxon>
        <taxon>Vibrio oreintalis group</taxon>
    </lineage>
</organism>
<evidence type="ECO:0000256" key="4">
    <source>
        <dbReference type="ARBA" id="ARBA00022827"/>
    </source>
</evidence>
<evidence type="ECO:0000256" key="2">
    <source>
        <dbReference type="ARBA" id="ARBA00017881"/>
    </source>
</evidence>
<dbReference type="InterPro" id="IPR036155">
    <property type="entry name" value="Crypto/Photolyase_N_sf"/>
</dbReference>
<dbReference type="Pfam" id="PF00875">
    <property type="entry name" value="DNA_photolyase"/>
    <property type="match status" value="1"/>
</dbReference>